<protein>
    <submittedName>
        <fullName evidence="1">ABC transporter substrate-binding protein</fullName>
    </submittedName>
</protein>
<keyword evidence="2" id="KW-1185">Reference proteome</keyword>
<evidence type="ECO:0000313" key="1">
    <source>
        <dbReference type="EMBL" id="MYM22712.1"/>
    </source>
</evidence>
<dbReference type="PANTHER" id="PTHR30024">
    <property type="entry name" value="ALIPHATIC SULFONATES-BINDING PROTEIN-RELATED"/>
    <property type="match status" value="1"/>
</dbReference>
<name>A0A6L8K9Y5_9BURK</name>
<dbReference type="SUPFAM" id="SSF53850">
    <property type="entry name" value="Periplasmic binding protein-like II"/>
    <property type="match status" value="1"/>
</dbReference>
<gene>
    <name evidence="1" type="ORF">GTP46_08640</name>
</gene>
<dbReference type="AlphaFoldDB" id="A0A6L8K9Y5"/>
<organism evidence="1 2">
    <name type="scientific">Duganella flavida</name>
    <dbReference type="NCBI Taxonomy" id="2692175"/>
    <lineage>
        <taxon>Bacteria</taxon>
        <taxon>Pseudomonadati</taxon>
        <taxon>Pseudomonadota</taxon>
        <taxon>Betaproteobacteria</taxon>
        <taxon>Burkholderiales</taxon>
        <taxon>Oxalobacteraceae</taxon>
        <taxon>Telluria group</taxon>
        <taxon>Duganella</taxon>
    </lineage>
</organism>
<dbReference type="Gene3D" id="3.40.190.10">
    <property type="entry name" value="Periplasmic binding protein-like II"/>
    <property type="match status" value="1"/>
</dbReference>
<evidence type="ECO:0000313" key="2">
    <source>
        <dbReference type="Proteomes" id="UP000479335"/>
    </source>
</evidence>
<reference evidence="1 2" key="1">
    <citation type="submission" date="2019-12" db="EMBL/GenBank/DDBJ databases">
        <title>Novel species isolated from a subtropical stream in China.</title>
        <authorList>
            <person name="Lu H."/>
        </authorList>
    </citation>
    <scope>NUCLEOTIDE SEQUENCE [LARGE SCALE GENOMIC DNA]</scope>
    <source>
        <strain evidence="1 2">FT135W</strain>
    </source>
</reference>
<dbReference type="Proteomes" id="UP000479335">
    <property type="component" value="Unassembled WGS sequence"/>
</dbReference>
<dbReference type="Gene3D" id="3.40.190.270">
    <property type="match status" value="1"/>
</dbReference>
<dbReference type="EMBL" id="WWCN01000004">
    <property type="protein sequence ID" value="MYM22712.1"/>
    <property type="molecule type" value="Genomic_DNA"/>
</dbReference>
<comment type="caution">
    <text evidence="1">The sequence shown here is derived from an EMBL/GenBank/DDBJ whole genome shotgun (WGS) entry which is preliminary data.</text>
</comment>
<sequence>MSTNNNPEAIWYTRCPVPTPLGIAAHLGWLDQEFGADGIPVASLQDDRNAAVRESHIDHTLRHSFRQGGSIPALWAKSQGAATSVIGLTWLDEAQLILTLPQSGIRTVRDLRDRRIGLPSRSGQRIDIFRAAALRGFLGALSTEGLGAADVETVLVPAIDVGRTASAALGEHFANPSSVTSRSLYAAEVGALLRGEVDAIYAKGSLGLETAHLIGARVVIDIGFHPDPQVRVNNGSPRPLTVDTAFLQARPDLVRRFTQRVSAVGDWGRERPLEVLDFLGQETGSTHAWLHLAYRDDVHRRLDTGLAPEAISALSQFKDFLLAWGFLPHDFSVPDWIDYTVFEK</sequence>
<dbReference type="RefSeq" id="WP_161006201.1">
    <property type="nucleotide sequence ID" value="NZ_WWCN01000004.1"/>
</dbReference>
<proteinExistence type="predicted"/>
<accession>A0A6L8K9Y5</accession>